<keyword evidence="2 4" id="KW-0238">DNA-binding</keyword>
<dbReference type="InterPro" id="IPR050109">
    <property type="entry name" value="HTH-type_TetR-like_transc_reg"/>
</dbReference>
<evidence type="ECO:0000259" key="5">
    <source>
        <dbReference type="PROSITE" id="PS50977"/>
    </source>
</evidence>
<evidence type="ECO:0000256" key="3">
    <source>
        <dbReference type="ARBA" id="ARBA00023163"/>
    </source>
</evidence>
<dbReference type="PRINTS" id="PR00455">
    <property type="entry name" value="HTHTETR"/>
</dbReference>
<comment type="caution">
    <text evidence="6">The sequence shown here is derived from an EMBL/GenBank/DDBJ whole genome shotgun (WGS) entry which is preliminary data.</text>
</comment>
<dbReference type="PROSITE" id="PS50977">
    <property type="entry name" value="HTH_TETR_2"/>
    <property type="match status" value="1"/>
</dbReference>
<sequence length="208" mass="22245">MPTPSQTHRLRADAVRNRQSLLAAAREAFAEHGMEASISEIAQRAGIGKGTVFRHFATKESLAAAIVSDRLDELAATGRTLLEDADPEAALLEFMTAGVELHVSDRSFCQAATTDVRRDPVVRAAADRLSGVAEALTGRARSEGVIRGDITGEDVIRMLTAACQAAAPERDVTGAWRRYLHLIFDGLRSEGARPLPSLSPLPPLPPTA</sequence>
<evidence type="ECO:0000313" key="6">
    <source>
        <dbReference type="EMBL" id="MBD3147433.1"/>
    </source>
</evidence>
<evidence type="ECO:0000256" key="4">
    <source>
        <dbReference type="PROSITE-ProRule" id="PRU00335"/>
    </source>
</evidence>
<dbReference type="InterPro" id="IPR036271">
    <property type="entry name" value="Tet_transcr_reg_TetR-rel_C_sf"/>
</dbReference>
<feature type="domain" description="HTH tetR-type" evidence="5">
    <location>
        <begin position="15"/>
        <end position="74"/>
    </location>
</feature>
<feature type="DNA-binding region" description="H-T-H motif" evidence="4">
    <location>
        <begin position="37"/>
        <end position="56"/>
    </location>
</feature>
<dbReference type="InterPro" id="IPR001647">
    <property type="entry name" value="HTH_TetR"/>
</dbReference>
<dbReference type="InterPro" id="IPR049445">
    <property type="entry name" value="TetR_SbtR-like_C"/>
</dbReference>
<evidence type="ECO:0000256" key="1">
    <source>
        <dbReference type="ARBA" id="ARBA00023015"/>
    </source>
</evidence>
<dbReference type="Proteomes" id="UP000653231">
    <property type="component" value="Unassembled WGS sequence"/>
</dbReference>
<dbReference type="PANTHER" id="PTHR30055:SF234">
    <property type="entry name" value="HTH-TYPE TRANSCRIPTIONAL REGULATOR BETI"/>
    <property type="match status" value="1"/>
</dbReference>
<proteinExistence type="predicted"/>
<evidence type="ECO:0000256" key="2">
    <source>
        <dbReference type="ARBA" id="ARBA00023125"/>
    </source>
</evidence>
<dbReference type="SUPFAM" id="SSF46689">
    <property type="entry name" value="Homeodomain-like"/>
    <property type="match status" value="1"/>
</dbReference>
<reference evidence="6 7" key="1">
    <citation type="submission" date="2020-09" db="EMBL/GenBank/DDBJ databases">
        <title>Actinomycete isolated from the Camponotus japonicus Mayr.</title>
        <authorList>
            <person name="Gong X."/>
        </authorList>
    </citation>
    <scope>NUCLEOTIDE SEQUENCE [LARGE SCALE GENOMIC DNA]</scope>
    <source>
        <strain evidence="6 7">2C-HV3</strain>
    </source>
</reference>
<dbReference type="RefSeq" id="WP_191054629.1">
    <property type="nucleotide sequence ID" value="NZ_JACXRZ010000031.1"/>
</dbReference>
<keyword evidence="3" id="KW-0804">Transcription</keyword>
<dbReference type="InterPro" id="IPR023772">
    <property type="entry name" value="DNA-bd_HTH_TetR-type_CS"/>
</dbReference>
<name>A0ABR8LG37_9ACTN</name>
<dbReference type="InterPro" id="IPR009057">
    <property type="entry name" value="Homeodomain-like_sf"/>
</dbReference>
<organism evidence="6 7">
    <name type="scientific">Microbispora bryophytorum subsp. camponoti</name>
    <dbReference type="NCBI Taxonomy" id="1677852"/>
    <lineage>
        <taxon>Bacteria</taxon>
        <taxon>Bacillati</taxon>
        <taxon>Actinomycetota</taxon>
        <taxon>Actinomycetes</taxon>
        <taxon>Streptosporangiales</taxon>
        <taxon>Streptosporangiaceae</taxon>
        <taxon>Microbispora</taxon>
    </lineage>
</organism>
<keyword evidence="1" id="KW-0805">Transcription regulation</keyword>
<dbReference type="PANTHER" id="PTHR30055">
    <property type="entry name" value="HTH-TYPE TRANSCRIPTIONAL REGULATOR RUTR"/>
    <property type="match status" value="1"/>
</dbReference>
<keyword evidence="7" id="KW-1185">Reference proteome</keyword>
<dbReference type="Gene3D" id="1.10.357.10">
    <property type="entry name" value="Tetracycline Repressor, domain 2"/>
    <property type="match status" value="1"/>
</dbReference>
<protein>
    <submittedName>
        <fullName evidence="6">TetR/AcrR family transcriptional regulator</fullName>
    </submittedName>
</protein>
<dbReference type="SUPFAM" id="SSF48498">
    <property type="entry name" value="Tetracyclin repressor-like, C-terminal domain"/>
    <property type="match status" value="1"/>
</dbReference>
<dbReference type="PROSITE" id="PS01081">
    <property type="entry name" value="HTH_TETR_1"/>
    <property type="match status" value="1"/>
</dbReference>
<dbReference type="EMBL" id="JACXRZ010000031">
    <property type="protein sequence ID" value="MBD3147433.1"/>
    <property type="molecule type" value="Genomic_DNA"/>
</dbReference>
<dbReference type="Pfam" id="PF21597">
    <property type="entry name" value="TetR_C_43"/>
    <property type="match status" value="1"/>
</dbReference>
<evidence type="ECO:0000313" key="7">
    <source>
        <dbReference type="Proteomes" id="UP000653231"/>
    </source>
</evidence>
<accession>A0ABR8LG37</accession>
<dbReference type="Pfam" id="PF00440">
    <property type="entry name" value="TetR_N"/>
    <property type="match status" value="1"/>
</dbReference>
<gene>
    <name evidence="6" type="ORF">IEQ31_30265</name>
</gene>